<evidence type="ECO:0000256" key="8">
    <source>
        <dbReference type="ARBA" id="ARBA00023034"/>
    </source>
</evidence>
<evidence type="ECO:0000256" key="4">
    <source>
        <dbReference type="ARBA" id="ARBA00022679"/>
    </source>
</evidence>
<keyword evidence="11" id="KW-1185">Reference proteome</keyword>
<dbReference type="AlphaFoldDB" id="A0A158PBL0"/>
<dbReference type="PANTHER" id="PTHR11214">
    <property type="entry name" value="BETA-1,3-N-ACETYLGLUCOSAMINYLTRANSFERASE"/>
    <property type="match status" value="1"/>
</dbReference>
<dbReference type="EC" id="2.4.1.-" evidence="10"/>
<keyword evidence="9" id="KW-0472">Membrane</keyword>
<proteinExistence type="inferred from homology"/>
<evidence type="ECO:0000256" key="7">
    <source>
        <dbReference type="ARBA" id="ARBA00022989"/>
    </source>
</evidence>
<dbReference type="GO" id="GO:0000139">
    <property type="term" value="C:Golgi membrane"/>
    <property type="evidence" value="ECO:0007669"/>
    <property type="project" value="UniProtKB-SubCell"/>
</dbReference>
<keyword evidence="3 10" id="KW-0328">Glycosyltransferase</keyword>
<dbReference type="GO" id="GO:0006493">
    <property type="term" value="P:protein O-linked glycosylation"/>
    <property type="evidence" value="ECO:0007669"/>
    <property type="project" value="TreeGrafter"/>
</dbReference>
<evidence type="ECO:0000256" key="1">
    <source>
        <dbReference type="ARBA" id="ARBA00004323"/>
    </source>
</evidence>
<evidence type="ECO:0000256" key="9">
    <source>
        <dbReference type="ARBA" id="ARBA00023136"/>
    </source>
</evidence>
<name>A0A158PBL0_ANGCA</name>
<evidence type="ECO:0000256" key="3">
    <source>
        <dbReference type="ARBA" id="ARBA00022676"/>
    </source>
</evidence>
<evidence type="ECO:0000256" key="5">
    <source>
        <dbReference type="ARBA" id="ARBA00022692"/>
    </source>
</evidence>
<comment type="subcellular location">
    <subcellularLocation>
        <location evidence="1 10">Golgi apparatus membrane</location>
        <topology evidence="1 10">Single-pass type II membrane protein</topology>
    </subcellularLocation>
</comment>
<keyword evidence="5" id="KW-0812">Transmembrane</keyword>
<protein>
    <recommendedName>
        <fullName evidence="10">Hexosyltransferase</fullName>
        <ecNumber evidence="10">2.4.1.-</ecNumber>
    </recommendedName>
</protein>
<dbReference type="Gene3D" id="3.90.550.50">
    <property type="match status" value="1"/>
</dbReference>
<dbReference type="Pfam" id="PF01762">
    <property type="entry name" value="Galactosyl_T"/>
    <property type="match status" value="1"/>
</dbReference>
<organism evidence="11 12">
    <name type="scientific">Angiostrongylus cantonensis</name>
    <name type="common">Rat lungworm</name>
    <dbReference type="NCBI Taxonomy" id="6313"/>
    <lineage>
        <taxon>Eukaryota</taxon>
        <taxon>Metazoa</taxon>
        <taxon>Ecdysozoa</taxon>
        <taxon>Nematoda</taxon>
        <taxon>Chromadorea</taxon>
        <taxon>Rhabditida</taxon>
        <taxon>Rhabditina</taxon>
        <taxon>Rhabditomorpha</taxon>
        <taxon>Strongyloidea</taxon>
        <taxon>Metastrongylidae</taxon>
        <taxon>Angiostrongylus</taxon>
    </lineage>
</organism>
<dbReference type="PANTHER" id="PTHR11214:SF349">
    <property type="entry name" value="BETA-1,3-GALACTOSYLTRANSFERASE BRN"/>
    <property type="match status" value="1"/>
</dbReference>
<keyword evidence="6" id="KW-0735">Signal-anchor</keyword>
<keyword evidence="8 10" id="KW-0333">Golgi apparatus</keyword>
<evidence type="ECO:0000256" key="2">
    <source>
        <dbReference type="ARBA" id="ARBA00008661"/>
    </source>
</evidence>
<dbReference type="GO" id="GO:0008194">
    <property type="term" value="F:UDP-glycosyltransferase activity"/>
    <property type="evidence" value="ECO:0007669"/>
    <property type="project" value="TreeGrafter"/>
</dbReference>
<reference evidence="12" key="2">
    <citation type="submission" date="2016-04" db="UniProtKB">
        <authorList>
            <consortium name="WormBaseParasite"/>
        </authorList>
    </citation>
    <scope>IDENTIFICATION</scope>
</reference>
<dbReference type="STRING" id="6313.A0A158PBL0"/>
<accession>A0A158PBL0</accession>
<dbReference type="InterPro" id="IPR002659">
    <property type="entry name" value="Glyco_trans_31"/>
</dbReference>
<keyword evidence="7" id="KW-1133">Transmembrane helix</keyword>
<evidence type="ECO:0000256" key="10">
    <source>
        <dbReference type="RuleBase" id="RU363063"/>
    </source>
</evidence>
<evidence type="ECO:0000256" key="6">
    <source>
        <dbReference type="ARBA" id="ARBA00022968"/>
    </source>
</evidence>
<comment type="similarity">
    <text evidence="2 10">Belongs to the glycosyltransferase 31 family.</text>
</comment>
<dbReference type="Proteomes" id="UP000035642">
    <property type="component" value="Unassembled WGS sequence"/>
</dbReference>
<dbReference type="GO" id="GO:0016758">
    <property type="term" value="F:hexosyltransferase activity"/>
    <property type="evidence" value="ECO:0007669"/>
    <property type="project" value="InterPro"/>
</dbReference>
<evidence type="ECO:0000313" key="11">
    <source>
        <dbReference type="Proteomes" id="UP000035642"/>
    </source>
</evidence>
<evidence type="ECO:0000313" key="12">
    <source>
        <dbReference type="WBParaSite" id="ACAC_0001112101-mRNA-1"/>
    </source>
</evidence>
<sequence length="217" mass="25170">LLQLQVKFQARDAIRRTWATHRIPSAVEIVFIVGKNNDADVINEIVLGEIQEHDDLLYVDVIDTYRNNTLKFLHSISYAYHRGSKCASPNFLFLVDDDYMVNVFQLYEGWMFNTTPFRFGLHKHAVSLAMYPFDRYPPYITAGAVLLSHNSFIYPYDDVYAGILAYLLKILPTHNKAFVFWSRYISKEEWIHGDVIAAHGFSPSRLLEEFPLLVQDS</sequence>
<dbReference type="WBParaSite" id="ACAC_0001112101-mRNA-1">
    <property type="protein sequence ID" value="ACAC_0001112101-mRNA-1"/>
    <property type="gene ID" value="ACAC_0001112101"/>
</dbReference>
<keyword evidence="4" id="KW-0808">Transferase</keyword>
<reference evidence="11" key="1">
    <citation type="submission" date="2012-09" db="EMBL/GenBank/DDBJ databases">
        <authorList>
            <person name="Martin A.A."/>
        </authorList>
    </citation>
    <scope>NUCLEOTIDE SEQUENCE</scope>
</reference>